<evidence type="ECO:0000256" key="1">
    <source>
        <dbReference type="SAM" id="Phobius"/>
    </source>
</evidence>
<gene>
    <name evidence="3" type="ORF">FLAG1_09137</name>
</gene>
<keyword evidence="1" id="KW-1133">Transmembrane helix</keyword>
<keyword evidence="2" id="KW-0732">Signal</keyword>
<reference evidence="3 4" key="1">
    <citation type="submission" date="2015-04" db="EMBL/GenBank/DDBJ databases">
        <title>The draft genome sequence of Fusarium langsethiae, a T-2/HT-2 mycotoxin producer.</title>
        <authorList>
            <person name="Lysoe E."/>
            <person name="Divon H.H."/>
            <person name="Terzi V."/>
            <person name="Orru L."/>
            <person name="Lamontanara A."/>
            <person name="Kolseth A.-K."/>
            <person name="Frandsen R.J."/>
            <person name="Nielsen K."/>
            <person name="Thrane U."/>
        </authorList>
    </citation>
    <scope>NUCLEOTIDE SEQUENCE [LARGE SCALE GENOMIC DNA]</scope>
    <source>
        <strain evidence="3 4">Fl201059</strain>
    </source>
</reference>
<evidence type="ECO:0000313" key="4">
    <source>
        <dbReference type="Proteomes" id="UP000037904"/>
    </source>
</evidence>
<evidence type="ECO:0000313" key="3">
    <source>
        <dbReference type="EMBL" id="KPA38029.1"/>
    </source>
</evidence>
<accession>A0A0M9EQW2</accession>
<feature type="signal peptide" evidence="2">
    <location>
        <begin position="1"/>
        <end position="19"/>
    </location>
</feature>
<dbReference type="Proteomes" id="UP000037904">
    <property type="component" value="Unassembled WGS sequence"/>
</dbReference>
<protein>
    <submittedName>
        <fullName evidence="3">Uncharacterized protein</fullName>
    </submittedName>
</protein>
<sequence length="163" mass="17323">MNLLYHGIVTLAFTRLAMANVAPQKTSDGLPKELSKTLTPNSPGITAPPIIYAERDLESVLSSLGRLADKASEKGGSFLDEGETLIKDKASAIRTAVDGKETLVSDKLDEIHSRVMSAMAEAVTNLNEEADDYNNNGASLSVYRSAATASAFLGAILICFLMT</sequence>
<comment type="caution">
    <text evidence="3">The sequence shown here is derived from an EMBL/GenBank/DDBJ whole genome shotgun (WGS) entry which is preliminary data.</text>
</comment>
<keyword evidence="1" id="KW-0812">Transmembrane</keyword>
<proteinExistence type="predicted"/>
<name>A0A0M9EQW2_FUSLA</name>
<evidence type="ECO:0000256" key="2">
    <source>
        <dbReference type="SAM" id="SignalP"/>
    </source>
</evidence>
<keyword evidence="1" id="KW-0472">Membrane</keyword>
<organism evidence="3 4">
    <name type="scientific">Fusarium langsethiae</name>
    <dbReference type="NCBI Taxonomy" id="179993"/>
    <lineage>
        <taxon>Eukaryota</taxon>
        <taxon>Fungi</taxon>
        <taxon>Dikarya</taxon>
        <taxon>Ascomycota</taxon>
        <taxon>Pezizomycotina</taxon>
        <taxon>Sordariomycetes</taxon>
        <taxon>Hypocreomycetidae</taxon>
        <taxon>Hypocreales</taxon>
        <taxon>Nectriaceae</taxon>
        <taxon>Fusarium</taxon>
    </lineage>
</organism>
<dbReference type="AlphaFoldDB" id="A0A0M9EQW2"/>
<keyword evidence="4" id="KW-1185">Reference proteome</keyword>
<feature type="chain" id="PRO_5005835124" evidence="2">
    <location>
        <begin position="20"/>
        <end position="163"/>
    </location>
</feature>
<feature type="transmembrane region" description="Helical" evidence="1">
    <location>
        <begin position="142"/>
        <end position="162"/>
    </location>
</feature>
<dbReference type="EMBL" id="JXCE01000326">
    <property type="protein sequence ID" value="KPA38029.1"/>
    <property type="molecule type" value="Genomic_DNA"/>
</dbReference>